<keyword evidence="4" id="KW-1185">Reference proteome</keyword>
<dbReference type="OrthoDB" id="3338687at2"/>
<gene>
    <name evidence="3" type="ORF">SAMN05444365_1011207</name>
</gene>
<accession>A0A1H3IDR6</accession>
<dbReference type="Proteomes" id="UP000242415">
    <property type="component" value="Unassembled WGS sequence"/>
</dbReference>
<dbReference type="InterPro" id="IPR050177">
    <property type="entry name" value="Lipid_A_modif_metabolic_enz"/>
</dbReference>
<dbReference type="RefSeq" id="WP_091552244.1">
    <property type="nucleotide sequence ID" value="NZ_FNPH01000001.1"/>
</dbReference>
<feature type="region of interest" description="Disordered" evidence="1">
    <location>
        <begin position="326"/>
        <end position="355"/>
    </location>
</feature>
<dbReference type="InterPro" id="IPR036291">
    <property type="entry name" value="NAD(P)-bd_dom_sf"/>
</dbReference>
<dbReference type="EMBL" id="FNPH01000001">
    <property type="protein sequence ID" value="SDY25228.1"/>
    <property type="molecule type" value="Genomic_DNA"/>
</dbReference>
<name>A0A1H3IDR6_9ACTN</name>
<dbReference type="Gene3D" id="3.40.50.720">
    <property type="entry name" value="NAD(P)-binding Rossmann-like Domain"/>
    <property type="match status" value="1"/>
</dbReference>
<protein>
    <submittedName>
        <fullName evidence="3">Nucleoside-diphosphate-sugar epimerase</fullName>
    </submittedName>
</protein>
<dbReference type="Pfam" id="PF01370">
    <property type="entry name" value="Epimerase"/>
    <property type="match status" value="1"/>
</dbReference>
<dbReference type="STRING" id="405436.SAMN05444365_1011207"/>
<sequence length="355" mass="38163">MRIAITGATGNVGTALLRRLADESDIEVVGIVRRPPLPGAGALYDAVEWHAADLGEPASVPSVTGWLGGVDAVVHLAWQIQPSHDRERLRRTNVTGTRHVLDSMRQAGVTRLIYASSVGAYAPGPKNRHVNESWPVTGVPRSDYSVDKASVEALLDGAEREDPRLRVARMRQALVFQRDAGAEITRYFLGPLAPVSLLRRRVPVVPSNRRLRVQAVHADDLAEAYLQALRGDAAGPFNIAADPVLDGPMLAAELRGRAVPVPLPVLRALAAGAWWARLQPTAPGWLDLAAAAPLMDCTRAHEELGWRPRRDARQALRELIAGMASGAGTASPSMRVAPGTSRRLIDRLPGHGNPA</sequence>
<evidence type="ECO:0000313" key="4">
    <source>
        <dbReference type="Proteomes" id="UP000242415"/>
    </source>
</evidence>
<evidence type="ECO:0000256" key="1">
    <source>
        <dbReference type="SAM" id="MobiDB-lite"/>
    </source>
</evidence>
<feature type="domain" description="NAD-dependent epimerase/dehydratase" evidence="2">
    <location>
        <begin position="3"/>
        <end position="240"/>
    </location>
</feature>
<reference evidence="4" key="1">
    <citation type="submission" date="2016-10" db="EMBL/GenBank/DDBJ databases">
        <authorList>
            <person name="Varghese N."/>
            <person name="Submissions S."/>
        </authorList>
    </citation>
    <scope>NUCLEOTIDE SEQUENCE [LARGE SCALE GENOMIC DNA]</scope>
    <source>
        <strain evidence="4">DSM 45245</strain>
    </source>
</reference>
<dbReference type="InterPro" id="IPR001509">
    <property type="entry name" value="Epimerase_deHydtase"/>
</dbReference>
<dbReference type="PANTHER" id="PTHR43245">
    <property type="entry name" value="BIFUNCTIONAL POLYMYXIN RESISTANCE PROTEIN ARNA"/>
    <property type="match status" value="1"/>
</dbReference>
<organism evidence="3 4">
    <name type="scientific">Micromonospora pattaloongensis</name>
    <dbReference type="NCBI Taxonomy" id="405436"/>
    <lineage>
        <taxon>Bacteria</taxon>
        <taxon>Bacillati</taxon>
        <taxon>Actinomycetota</taxon>
        <taxon>Actinomycetes</taxon>
        <taxon>Micromonosporales</taxon>
        <taxon>Micromonosporaceae</taxon>
        <taxon>Micromonospora</taxon>
    </lineage>
</organism>
<proteinExistence type="predicted"/>
<dbReference type="AlphaFoldDB" id="A0A1H3IDR6"/>
<evidence type="ECO:0000313" key="3">
    <source>
        <dbReference type="EMBL" id="SDY25228.1"/>
    </source>
</evidence>
<dbReference type="SUPFAM" id="SSF51735">
    <property type="entry name" value="NAD(P)-binding Rossmann-fold domains"/>
    <property type="match status" value="1"/>
</dbReference>
<evidence type="ECO:0000259" key="2">
    <source>
        <dbReference type="Pfam" id="PF01370"/>
    </source>
</evidence>